<comment type="caution">
    <text evidence="2">The sequence shown here is derived from an EMBL/GenBank/DDBJ whole genome shotgun (WGS) entry which is preliminary data.</text>
</comment>
<accession>A0AAV0C5Z0</accession>
<dbReference type="Proteomes" id="UP001152523">
    <property type="component" value="Unassembled WGS sequence"/>
</dbReference>
<dbReference type="EMBL" id="CAMAPF010000012">
    <property type="protein sequence ID" value="CAH9065673.1"/>
    <property type="molecule type" value="Genomic_DNA"/>
</dbReference>
<name>A0AAV0C5Z0_9ASTE</name>
<evidence type="ECO:0000313" key="3">
    <source>
        <dbReference type="Proteomes" id="UP001152523"/>
    </source>
</evidence>
<feature type="region of interest" description="Disordered" evidence="1">
    <location>
        <begin position="110"/>
        <end position="130"/>
    </location>
</feature>
<evidence type="ECO:0000313" key="2">
    <source>
        <dbReference type="EMBL" id="CAH9065673.1"/>
    </source>
</evidence>
<evidence type="ECO:0000256" key="1">
    <source>
        <dbReference type="SAM" id="MobiDB-lite"/>
    </source>
</evidence>
<dbReference type="AlphaFoldDB" id="A0AAV0C5Z0"/>
<reference evidence="2" key="1">
    <citation type="submission" date="2022-07" db="EMBL/GenBank/DDBJ databases">
        <authorList>
            <person name="Macas J."/>
            <person name="Novak P."/>
            <person name="Neumann P."/>
        </authorList>
    </citation>
    <scope>NUCLEOTIDE SEQUENCE</scope>
</reference>
<proteinExistence type="predicted"/>
<feature type="compositionally biased region" description="Acidic residues" evidence="1">
    <location>
        <begin position="118"/>
        <end position="130"/>
    </location>
</feature>
<keyword evidence="3" id="KW-1185">Reference proteome</keyword>
<gene>
    <name evidence="2" type="ORF">CEPIT_LOCUS2302</name>
</gene>
<protein>
    <submittedName>
        <fullName evidence="2">Uncharacterized protein</fullName>
    </submittedName>
</protein>
<sequence length="143" mass="16930">MKYFFTVKCSLILPYRFERFLQQEISTFSSFYFEREVITRRKRPARNDDIGEDLYENVVSIFNYPGRGKGATTHRNLTVLLELLFEFMQETHLLDLTPPSEHGIVQMHEEQRSAQYQEEGEWIDGSDTEEDVVYVENNDSDSE</sequence>
<organism evidence="2 3">
    <name type="scientific">Cuscuta epithymum</name>
    <dbReference type="NCBI Taxonomy" id="186058"/>
    <lineage>
        <taxon>Eukaryota</taxon>
        <taxon>Viridiplantae</taxon>
        <taxon>Streptophyta</taxon>
        <taxon>Embryophyta</taxon>
        <taxon>Tracheophyta</taxon>
        <taxon>Spermatophyta</taxon>
        <taxon>Magnoliopsida</taxon>
        <taxon>eudicotyledons</taxon>
        <taxon>Gunneridae</taxon>
        <taxon>Pentapetalae</taxon>
        <taxon>asterids</taxon>
        <taxon>lamiids</taxon>
        <taxon>Solanales</taxon>
        <taxon>Convolvulaceae</taxon>
        <taxon>Cuscuteae</taxon>
        <taxon>Cuscuta</taxon>
        <taxon>Cuscuta subgen. Cuscuta</taxon>
    </lineage>
</organism>